<feature type="compositionally biased region" description="Basic and acidic residues" evidence="1">
    <location>
        <begin position="1"/>
        <end position="17"/>
    </location>
</feature>
<feature type="compositionally biased region" description="Basic and acidic residues" evidence="1">
    <location>
        <begin position="113"/>
        <end position="137"/>
    </location>
</feature>
<evidence type="ECO:0000313" key="3">
    <source>
        <dbReference type="Proteomes" id="UP001642483"/>
    </source>
</evidence>
<organism evidence="2 3">
    <name type="scientific">Clavelina lepadiformis</name>
    <name type="common">Light-bulb sea squirt</name>
    <name type="synonym">Ascidia lepadiformis</name>
    <dbReference type="NCBI Taxonomy" id="159417"/>
    <lineage>
        <taxon>Eukaryota</taxon>
        <taxon>Metazoa</taxon>
        <taxon>Chordata</taxon>
        <taxon>Tunicata</taxon>
        <taxon>Ascidiacea</taxon>
        <taxon>Aplousobranchia</taxon>
        <taxon>Clavelinidae</taxon>
        <taxon>Clavelina</taxon>
    </lineage>
</organism>
<reference evidence="2 3" key="1">
    <citation type="submission" date="2024-02" db="EMBL/GenBank/DDBJ databases">
        <authorList>
            <person name="Daric V."/>
            <person name="Darras S."/>
        </authorList>
    </citation>
    <scope>NUCLEOTIDE SEQUENCE [LARGE SCALE GENOMIC DNA]</scope>
</reference>
<name>A0ABP0F2T9_CLALP</name>
<protein>
    <submittedName>
        <fullName evidence="2">Uncharacterized protein</fullName>
    </submittedName>
</protein>
<dbReference type="Proteomes" id="UP001642483">
    <property type="component" value="Unassembled WGS sequence"/>
</dbReference>
<proteinExistence type="predicted"/>
<keyword evidence="3" id="KW-1185">Reference proteome</keyword>
<feature type="compositionally biased region" description="Polar residues" evidence="1">
    <location>
        <begin position="18"/>
        <end position="28"/>
    </location>
</feature>
<accession>A0ABP0F2T9</accession>
<evidence type="ECO:0000256" key="1">
    <source>
        <dbReference type="SAM" id="MobiDB-lite"/>
    </source>
</evidence>
<comment type="caution">
    <text evidence="2">The sequence shown here is derived from an EMBL/GenBank/DDBJ whole genome shotgun (WGS) entry which is preliminary data.</text>
</comment>
<dbReference type="EMBL" id="CAWYQH010000002">
    <property type="protein sequence ID" value="CAK8674037.1"/>
    <property type="molecule type" value="Genomic_DNA"/>
</dbReference>
<feature type="region of interest" description="Disordered" evidence="1">
    <location>
        <begin position="113"/>
        <end position="150"/>
    </location>
</feature>
<evidence type="ECO:0000313" key="2">
    <source>
        <dbReference type="EMBL" id="CAK8674037.1"/>
    </source>
</evidence>
<gene>
    <name evidence="2" type="ORF">CVLEPA_LOCUS3758</name>
</gene>
<feature type="region of interest" description="Disordered" evidence="1">
    <location>
        <begin position="1"/>
        <end position="67"/>
    </location>
</feature>
<sequence length="150" mass="16952">MPLFRKKEDKKVDEKTVATRSGNATGYQKTEEYRKGNTNVQKIKTEFDDGHGSSGKTKTKATSKETDLTNKKDLSAVSALTETTVDGNKTSTVTKVNSNYTFSATFTGTPKEIEKEKKKLKKQMENRKKEIKKEQKKLLQQGQEKALKKK</sequence>